<dbReference type="VEuPathDB" id="TriTrypDB:ADEAN_000475000"/>
<dbReference type="Proteomes" id="UP000515908">
    <property type="component" value="Chromosome 08"/>
</dbReference>
<gene>
    <name evidence="2" type="ORF">ADEAN_000475000</name>
</gene>
<reference evidence="2 3" key="1">
    <citation type="submission" date="2020-08" db="EMBL/GenBank/DDBJ databases">
        <authorList>
            <person name="Newling K."/>
            <person name="Davey J."/>
            <person name="Forrester S."/>
        </authorList>
    </citation>
    <scope>NUCLEOTIDE SEQUENCE [LARGE SCALE GENOMIC DNA]</scope>
    <source>
        <strain evidence="3">Crithidia deanei Carvalho (ATCC PRA-265)</strain>
    </source>
</reference>
<dbReference type="OrthoDB" id="268402at2759"/>
<evidence type="ECO:0000313" key="3">
    <source>
        <dbReference type="Proteomes" id="UP000515908"/>
    </source>
</evidence>
<dbReference type="EMBL" id="LR877152">
    <property type="protein sequence ID" value="CAD2217272.1"/>
    <property type="molecule type" value="Genomic_DNA"/>
</dbReference>
<evidence type="ECO:0000313" key="2">
    <source>
        <dbReference type="EMBL" id="CAD2217272.1"/>
    </source>
</evidence>
<sequence length="165" mass="18936">MPRPFGVWAPATTLSEYRARLPGPSNFSFRWVYSAKKEVFYPPEALAHFKDPQQFKDAVDTLRAMRISDKLFGEGMKMPKRTIPLMLACLGTHAAILISGLSYYYGVHMPANNPTWRKTVNKEWEEAINNSPWDHMSHVWQYSDHYAIVLGDTAAPGRRKFYIPA</sequence>
<proteinExistence type="predicted"/>
<dbReference type="AlphaFoldDB" id="S9V8K7"/>
<evidence type="ECO:0008006" key="4">
    <source>
        <dbReference type="Google" id="ProtNLM"/>
    </source>
</evidence>
<keyword evidence="1" id="KW-0472">Membrane</keyword>
<name>S9V8K7_9TRYP</name>
<feature type="transmembrane region" description="Helical" evidence="1">
    <location>
        <begin position="85"/>
        <end position="105"/>
    </location>
</feature>
<evidence type="ECO:0000256" key="1">
    <source>
        <dbReference type="SAM" id="Phobius"/>
    </source>
</evidence>
<protein>
    <recommendedName>
        <fullName evidence="4">Cytochrome c oxidase VII</fullName>
    </recommendedName>
</protein>
<accession>S9V8K7</accession>
<organism evidence="2 3">
    <name type="scientific">Angomonas deanei</name>
    <dbReference type="NCBI Taxonomy" id="59799"/>
    <lineage>
        <taxon>Eukaryota</taxon>
        <taxon>Discoba</taxon>
        <taxon>Euglenozoa</taxon>
        <taxon>Kinetoplastea</taxon>
        <taxon>Metakinetoplastina</taxon>
        <taxon>Trypanosomatida</taxon>
        <taxon>Trypanosomatidae</taxon>
        <taxon>Strigomonadinae</taxon>
        <taxon>Angomonas</taxon>
    </lineage>
</organism>
<keyword evidence="3" id="KW-1185">Reference proteome</keyword>
<keyword evidence="1" id="KW-0812">Transmembrane</keyword>
<keyword evidence="1" id="KW-1133">Transmembrane helix</keyword>